<keyword evidence="5 8" id="KW-0812">Transmembrane</keyword>
<dbReference type="Gene3D" id="1.10.3470.10">
    <property type="entry name" value="ABC transporter involved in vitamin B12 uptake, BtuC"/>
    <property type="match status" value="1"/>
</dbReference>
<evidence type="ECO:0000256" key="4">
    <source>
        <dbReference type="ARBA" id="ARBA00022475"/>
    </source>
</evidence>
<protein>
    <submittedName>
        <fullName evidence="10">Metal ABC transporter permease</fullName>
    </submittedName>
</protein>
<proteinExistence type="inferred from homology"/>
<evidence type="ECO:0000313" key="10">
    <source>
        <dbReference type="EMBL" id="MCS5478564.1"/>
    </source>
</evidence>
<feature type="transmembrane region" description="Helical" evidence="9">
    <location>
        <begin position="71"/>
        <end position="92"/>
    </location>
</feature>
<accession>A0ABT2FXB8</accession>
<keyword evidence="6 9" id="KW-1133">Transmembrane helix</keyword>
<evidence type="ECO:0000256" key="2">
    <source>
        <dbReference type="ARBA" id="ARBA00008034"/>
    </source>
</evidence>
<feature type="transmembrane region" description="Helical" evidence="9">
    <location>
        <begin position="191"/>
        <end position="219"/>
    </location>
</feature>
<comment type="caution">
    <text evidence="10">The sequence shown here is derived from an EMBL/GenBank/DDBJ whole genome shotgun (WGS) entry which is preliminary data.</text>
</comment>
<feature type="transmembrane region" description="Helical" evidence="9">
    <location>
        <begin position="47"/>
        <end position="65"/>
    </location>
</feature>
<dbReference type="PANTHER" id="PTHR30477:SF3">
    <property type="entry name" value="METAL TRANSPORT SYSTEM MEMBRANE PROTEIN CT_069-RELATED"/>
    <property type="match status" value="1"/>
</dbReference>
<evidence type="ECO:0000256" key="5">
    <source>
        <dbReference type="ARBA" id="ARBA00022692"/>
    </source>
</evidence>
<keyword evidence="11" id="KW-1185">Reference proteome</keyword>
<dbReference type="InterPro" id="IPR037294">
    <property type="entry name" value="ABC_BtuC-like"/>
</dbReference>
<evidence type="ECO:0000313" key="11">
    <source>
        <dbReference type="Proteomes" id="UP001205965"/>
    </source>
</evidence>
<dbReference type="PANTHER" id="PTHR30477">
    <property type="entry name" value="ABC-TRANSPORTER METAL-BINDING PROTEIN"/>
    <property type="match status" value="1"/>
</dbReference>
<dbReference type="RefSeq" id="WP_259426577.1">
    <property type="nucleotide sequence ID" value="NZ_JANWTC010000001.1"/>
</dbReference>
<evidence type="ECO:0000256" key="9">
    <source>
        <dbReference type="SAM" id="Phobius"/>
    </source>
</evidence>
<evidence type="ECO:0000256" key="8">
    <source>
        <dbReference type="RuleBase" id="RU003943"/>
    </source>
</evidence>
<keyword evidence="7 9" id="KW-0472">Membrane</keyword>
<gene>
    <name evidence="10" type="ORF">NYP18_02730</name>
</gene>
<evidence type="ECO:0000256" key="1">
    <source>
        <dbReference type="ARBA" id="ARBA00004651"/>
    </source>
</evidence>
<name>A0ABT2FXB8_9CORY</name>
<keyword evidence="4" id="KW-1003">Cell membrane</keyword>
<keyword evidence="3 8" id="KW-0813">Transport</keyword>
<organism evidence="10 11">
    <name type="scientific">Corynebacterium lemuris</name>
    <dbReference type="NCBI Taxonomy" id="1859292"/>
    <lineage>
        <taxon>Bacteria</taxon>
        <taxon>Bacillati</taxon>
        <taxon>Actinomycetota</taxon>
        <taxon>Actinomycetes</taxon>
        <taxon>Mycobacteriales</taxon>
        <taxon>Corynebacteriaceae</taxon>
        <taxon>Corynebacterium</taxon>
    </lineage>
</organism>
<feature type="transmembrane region" description="Helical" evidence="9">
    <location>
        <begin position="231"/>
        <end position="256"/>
    </location>
</feature>
<evidence type="ECO:0000256" key="3">
    <source>
        <dbReference type="ARBA" id="ARBA00022448"/>
    </source>
</evidence>
<dbReference type="SUPFAM" id="SSF81345">
    <property type="entry name" value="ABC transporter involved in vitamin B12 uptake, BtuC"/>
    <property type="match status" value="1"/>
</dbReference>
<dbReference type="Proteomes" id="UP001205965">
    <property type="component" value="Unassembled WGS sequence"/>
</dbReference>
<feature type="transmembrane region" description="Helical" evidence="9">
    <location>
        <begin position="104"/>
        <end position="121"/>
    </location>
</feature>
<sequence>MTPVDFFSDHTFTMAFWGTTVIGMVAGALGAFAYLRRQSLISDVISHSALPGILLAFLTLTTLGLPGRGMWGLIIGAAATGTLAVLLTNAVARVPRIRTDTAMAVVLSSFFGLGMLIMQHIQNNPFPDKGGIQDHLFGNASTITRADLTASLVTGGLALAVMVLLWKEFALSTFDREHAAVLGLDNRVIDAAMYTAIAVATVIGIRAIGLVLMVAFVVTPPAAARQWTRTLPGMVALSGMLGGLGSAAGTYLSIAFGPLPTGPVIVVTLFLIFLISLVAAPERGLLHRRKVAV</sequence>
<dbReference type="EMBL" id="JANWTC010000001">
    <property type="protein sequence ID" value="MCS5478564.1"/>
    <property type="molecule type" value="Genomic_DNA"/>
</dbReference>
<evidence type="ECO:0000256" key="7">
    <source>
        <dbReference type="ARBA" id="ARBA00023136"/>
    </source>
</evidence>
<dbReference type="CDD" id="cd06550">
    <property type="entry name" value="TM_ABC_iron-siderophores_like"/>
    <property type="match status" value="1"/>
</dbReference>
<feature type="transmembrane region" description="Helical" evidence="9">
    <location>
        <begin position="262"/>
        <end position="280"/>
    </location>
</feature>
<evidence type="ECO:0000256" key="6">
    <source>
        <dbReference type="ARBA" id="ARBA00022989"/>
    </source>
</evidence>
<reference evidence="10 11" key="1">
    <citation type="submission" date="2022-08" db="EMBL/GenBank/DDBJ databases">
        <title>YIM 101645 draft genome.</title>
        <authorList>
            <person name="Chen X."/>
        </authorList>
    </citation>
    <scope>NUCLEOTIDE SEQUENCE [LARGE SCALE GENOMIC DNA]</scope>
    <source>
        <strain evidence="10 11">YIM 101645</strain>
    </source>
</reference>
<dbReference type="InterPro" id="IPR001626">
    <property type="entry name" value="ABC_TroCD"/>
</dbReference>
<dbReference type="Pfam" id="PF00950">
    <property type="entry name" value="ABC-3"/>
    <property type="match status" value="1"/>
</dbReference>
<comment type="similarity">
    <text evidence="2 8">Belongs to the ABC-3 integral membrane protein family.</text>
</comment>
<feature type="transmembrane region" description="Helical" evidence="9">
    <location>
        <begin position="12"/>
        <end position="35"/>
    </location>
</feature>
<comment type="subcellular location">
    <subcellularLocation>
        <location evidence="1 8">Cell membrane</location>
        <topology evidence="1 8">Multi-pass membrane protein</topology>
    </subcellularLocation>
</comment>